<dbReference type="AlphaFoldDB" id="W8RP09"/>
<feature type="signal peptide" evidence="2">
    <location>
        <begin position="1"/>
        <end position="22"/>
    </location>
</feature>
<evidence type="ECO:0000256" key="2">
    <source>
        <dbReference type="SAM" id="SignalP"/>
    </source>
</evidence>
<name>W8RP09_9RHOB</name>
<dbReference type="EMBL" id="CP004372">
    <property type="protein sequence ID" value="AHM02884.1"/>
    <property type="molecule type" value="Genomic_DNA"/>
</dbReference>
<dbReference type="STRING" id="1294273.roselon_00439"/>
<protein>
    <submittedName>
        <fullName evidence="3">Uncharacterized protein</fullName>
    </submittedName>
</protein>
<dbReference type="Proteomes" id="UP000019593">
    <property type="component" value="Chromosome"/>
</dbReference>
<proteinExistence type="predicted"/>
<gene>
    <name evidence="3" type="ORF">roselon_00439</name>
</gene>
<dbReference type="RefSeq" id="WP_025310789.1">
    <property type="nucleotide sequence ID" value="NZ_CP004372.1"/>
</dbReference>
<dbReference type="Gene3D" id="2.60.120.380">
    <property type="match status" value="1"/>
</dbReference>
<organism evidence="3 4">
    <name type="scientific">Roseicyclus elongatus DSM 19469</name>
    <dbReference type="NCBI Taxonomy" id="1294273"/>
    <lineage>
        <taxon>Bacteria</taxon>
        <taxon>Pseudomonadati</taxon>
        <taxon>Pseudomonadota</taxon>
        <taxon>Alphaproteobacteria</taxon>
        <taxon>Rhodobacterales</taxon>
        <taxon>Roseobacteraceae</taxon>
        <taxon>Roseicyclus</taxon>
    </lineage>
</organism>
<keyword evidence="2" id="KW-0732">Signal</keyword>
<accession>W8RP09</accession>
<evidence type="ECO:0000313" key="4">
    <source>
        <dbReference type="Proteomes" id="UP000019593"/>
    </source>
</evidence>
<evidence type="ECO:0000256" key="1">
    <source>
        <dbReference type="SAM" id="MobiDB-lite"/>
    </source>
</evidence>
<reference evidence="3 4" key="1">
    <citation type="submission" date="2013-03" db="EMBL/GenBank/DDBJ databases">
        <authorList>
            <person name="Fiebig A."/>
            <person name="Goeker M."/>
            <person name="Klenk H.-P.P."/>
        </authorList>
    </citation>
    <scope>NUCLEOTIDE SEQUENCE [LARGE SCALE GENOMIC DNA]</scope>
    <source>
        <strain evidence="4">DSM 19469</strain>
    </source>
</reference>
<dbReference type="HOGENOM" id="CLU_896820_0_0_5"/>
<feature type="chain" id="PRO_5004912765" evidence="2">
    <location>
        <begin position="23"/>
        <end position="310"/>
    </location>
</feature>
<dbReference type="KEGG" id="red:roselon_00439"/>
<sequence length="310" mass="32545">MLTRSALAALALTLAAPVPAQAQADIGSILDQCANTARSFFNANGAQTNMRYNGARVDGTETVGGEIYLNGRAPYIACAFSRGSLRMTEFFVDGDDQSSFVTASGGTSSMPVFAAQCPQGNTIDADRYGTVRVNGSVASVTVFNRNYFEVYARGITYSISQNDDGSGLQVSYQPPGSAGGFCEITASGSGGGSGGGGTASGTPGAGETDTVRVQFDRGASGTELSDNLPPGASRRYVLGAGDGQFLYVRVAPWSGSLDYQIFNPDGSFLQDMVPSRQEHRGQLWQDGDHVVEVINRTNQTVPYNVIFGIE</sequence>
<dbReference type="eggNOG" id="COG0515">
    <property type="taxonomic scope" value="Bacteria"/>
</dbReference>
<feature type="region of interest" description="Disordered" evidence="1">
    <location>
        <begin position="186"/>
        <end position="209"/>
    </location>
</feature>
<feature type="compositionally biased region" description="Gly residues" evidence="1">
    <location>
        <begin position="188"/>
        <end position="199"/>
    </location>
</feature>
<evidence type="ECO:0000313" key="3">
    <source>
        <dbReference type="EMBL" id="AHM02884.1"/>
    </source>
</evidence>
<keyword evidence="4" id="KW-1185">Reference proteome</keyword>
<dbReference type="OrthoDB" id="964913at2"/>